<reference evidence="1" key="1">
    <citation type="journal article" date="2014" name="Int. J. Syst. Evol. Microbiol.">
        <title>Complete genome sequence of Corynebacterium casei LMG S-19264T (=DSM 44701T), isolated from a smear-ripened cheese.</title>
        <authorList>
            <consortium name="US DOE Joint Genome Institute (JGI-PGF)"/>
            <person name="Walter F."/>
            <person name="Albersmeier A."/>
            <person name="Kalinowski J."/>
            <person name="Ruckert C."/>
        </authorList>
    </citation>
    <scope>NUCLEOTIDE SEQUENCE</scope>
    <source>
        <strain evidence="1">CGMCC 1.12777</strain>
    </source>
</reference>
<organism evidence="1 2">
    <name type="scientific">Pullulanibacillus pueri</name>
    <dbReference type="NCBI Taxonomy" id="1437324"/>
    <lineage>
        <taxon>Bacteria</taxon>
        <taxon>Bacillati</taxon>
        <taxon>Bacillota</taxon>
        <taxon>Bacilli</taxon>
        <taxon>Bacillales</taxon>
        <taxon>Sporolactobacillaceae</taxon>
        <taxon>Pullulanibacillus</taxon>
    </lineage>
</organism>
<evidence type="ECO:0000313" key="2">
    <source>
        <dbReference type="Proteomes" id="UP000656813"/>
    </source>
</evidence>
<proteinExistence type="predicted"/>
<dbReference type="AlphaFoldDB" id="A0A8J2ZY08"/>
<reference evidence="1" key="2">
    <citation type="submission" date="2020-09" db="EMBL/GenBank/DDBJ databases">
        <authorList>
            <person name="Sun Q."/>
            <person name="Zhou Y."/>
        </authorList>
    </citation>
    <scope>NUCLEOTIDE SEQUENCE</scope>
    <source>
        <strain evidence="1">CGMCC 1.12777</strain>
    </source>
</reference>
<keyword evidence="2" id="KW-1185">Reference proteome</keyword>
<dbReference type="EMBL" id="BMFV01000025">
    <property type="protein sequence ID" value="GGH85123.1"/>
    <property type="molecule type" value="Genomic_DNA"/>
</dbReference>
<comment type="caution">
    <text evidence="1">The sequence shown here is derived from an EMBL/GenBank/DDBJ whole genome shotgun (WGS) entry which is preliminary data.</text>
</comment>
<gene>
    <name evidence="1" type="ORF">GCM10007096_29780</name>
</gene>
<protein>
    <submittedName>
        <fullName evidence="1">Uncharacterized protein</fullName>
    </submittedName>
</protein>
<dbReference type="Proteomes" id="UP000656813">
    <property type="component" value="Unassembled WGS sequence"/>
</dbReference>
<sequence>MSRMVQVVSIERDGDGKLIYSTDRALLLGDNLTLRVVGDDLTAERVIPTSRNHTYLRDNTQRAVFDHPAPANYKLEEVAGMSVAEFIESLDLNKK</sequence>
<name>A0A8J2ZY08_9BACL</name>
<evidence type="ECO:0000313" key="1">
    <source>
        <dbReference type="EMBL" id="GGH85123.1"/>
    </source>
</evidence>
<accession>A0A8J2ZY08</accession>